<evidence type="ECO:0000313" key="1">
    <source>
        <dbReference type="EMBL" id="MBB3018604.1"/>
    </source>
</evidence>
<comment type="caution">
    <text evidence="1">The sequence shown here is derived from an EMBL/GenBank/DDBJ whole genome shotgun (WGS) entry which is preliminary data.</text>
</comment>
<keyword evidence="2" id="KW-1185">Reference proteome</keyword>
<dbReference type="EMBL" id="JACHWB010000002">
    <property type="protein sequence ID" value="MBB3018604.1"/>
    <property type="molecule type" value="Genomic_DNA"/>
</dbReference>
<accession>A0A7W4YWW6</accession>
<gene>
    <name evidence="1" type="ORF">FHR70_001658</name>
</gene>
<name>A0A7W4YWW6_9HYPH</name>
<sequence length="41" mass="4603">MTALVALCGEDTCAGPDPTYLYWTRRLARISFQRAILRACV</sequence>
<dbReference type="AlphaFoldDB" id="A0A7W4YWW6"/>
<protein>
    <submittedName>
        <fullName evidence="1">Uncharacterized protein</fullName>
    </submittedName>
</protein>
<proteinExistence type="predicted"/>
<dbReference type="Proteomes" id="UP000532010">
    <property type="component" value="Unassembled WGS sequence"/>
</dbReference>
<reference evidence="1 2" key="1">
    <citation type="submission" date="2020-08" db="EMBL/GenBank/DDBJ databases">
        <title>The Agave Microbiome: Exploring the role of microbial communities in plant adaptations to desert environments.</title>
        <authorList>
            <person name="Partida-Martinez L.P."/>
        </authorList>
    </citation>
    <scope>NUCLEOTIDE SEQUENCE [LARGE SCALE GENOMIC DNA]</scope>
    <source>
        <strain evidence="1 2">AT3.9</strain>
    </source>
</reference>
<organism evidence="1 2">
    <name type="scientific">Microvirga lupini</name>
    <dbReference type="NCBI Taxonomy" id="420324"/>
    <lineage>
        <taxon>Bacteria</taxon>
        <taxon>Pseudomonadati</taxon>
        <taxon>Pseudomonadota</taxon>
        <taxon>Alphaproteobacteria</taxon>
        <taxon>Hyphomicrobiales</taxon>
        <taxon>Methylobacteriaceae</taxon>
        <taxon>Microvirga</taxon>
    </lineage>
</organism>
<evidence type="ECO:0000313" key="2">
    <source>
        <dbReference type="Proteomes" id="UP000532010"/>
    </source>
</evidence>